<evidence type="ECO:0000256" key="2">
    <source>
        <dbReference type="SAM" id="MobiDB-lite"/>
    </source>
</evidence>
<evidence type="ECO:0000313" key="4">
    <source>
        <dbReference type="EMBL" id="KAF6158220.1"/>
    </source>
</evidence>
<feature type="compositionally biased region" description="Basic and acidic residues" evidence="2">
    <location>
        <begin position="1"/>
        <end position="10"/>
    </location>
</feature>
<keyword evidence="5" id="KW-1185">Reference proteome</keyword>
<dbReference type="GO" id="GO:0005096">
    <property type="term" value="F:GTPase activator activity"/>
    <property type="evidence" value="ECO:0007669"/>
    <property type="project" value="UniProtKB-KW"/>
</dbReference>
<comment type="caution">
    <text evidence="4">The sequence shown here is derived from an EMBL/GenBank/DDBJ whole genome shotgun (WGS) entry which is preliminary data.</text>
</comment>
<protein>
    <recommendedName>
        <fullName evidence="3">Small G protein signalling modulator 1/2 Rab-binding domain-containing protein</fullName>
    </recommendedName>
</protein>
<proteinExistence type="predicted"/>
<name>A0A7J7MTW0_9MAGN</name>
<reference evidence="4 5" key="1">
    <citation type="journal article" date="2020" name="IScience">
        <title>Genome Sequencing of the Endangered Kingdonia uniflora (Circaeasteraceae, Ranunculales) Reveals Potential Mechanisms of Evolutionary Specialization.</title>
        <authorList>
            <person name="Sun Y."/>
            <person name="Deng T."/>
            <person name="Zhang A."/>
            <person name="Moore M.J."/>
            <person name="Landis J.B."/>
            <person name="Lin N."/>
            <person name="Zhang H."/>
            <person name="Zhang X."/>
            <person name="Huang J."/>
            <person name="Zhang X."/>
            <person name="Sun H."/>
            <person name="Wang H."/>
        </authorList>
    </citation>
    <scope>NUCLEOTIDE SEQUENCE [LARGE SCALE GENOMIC DNA]</scope>
    <source>
        <strain evidence="4">TB1705</strain>
        <tissue evidence="4">Leaf</tissue>
    </source>
</reference>
<accession>A0A7J7MTW0</accession>
<evidence type="ECO:0000313" key="5">
    <source>
        <dbReference type="Proteomes" id="UP000541444"/>
    </source>
</evidence>
<evidence type="ECO:0000256" key="1">
    <source>
        <dbReference type="ARBA" id="ARBA00022468"/>
    </source>
</evidence>
<dbReference type="AlphaFoldDB" id="A0A7J7MTW0"/>
<feature type="compositionally biased region" description="Polar residues" evidence="2">
    <location>
        <begin position="217"/>
        <end position="227"/>
    </location>
</feature>
<gene>
    <name evidence="4" type="ORF">GIB67_015014</name>
</gene>
<feature type="region of interest" description="Disordered" evidence="2">
    <location>
        <begin position="282"/>
        <end position="333"/>
    </location>
</feature>
<feature type="compositionally biased region" description="Polar residues" evidence="2">
    <location>
        <begin position="286"/>
        <end position="301"/>
    </location>
</feature>
<dbReference type="Pfam" id="PF12068">
    <property type="entry name" value="PH_RBD"/>
    <property type="match status" value="1"/>
</dbReference>
<dbReference type="Proteomes" id="UP000541444">
    <property type="component" value="Unassembled WGS sequence"/>
</dbReference>
<dbReference type="InterPro" id="IPR021935">
    <property type="entry name" value="SGSM1/2_RBD"/>
</dbReference>
<keyword evidence="1" id="KW-0343">GTPase activation</keyword>
<feature type="region of interest" description="Disordered" evidence="2">
    <location>
        <begin position="1"/>
        <end position="42"/>
    </location>
</feature>
<dbReference type="OrthoDB" id="10264062at2759"/>
<evidence type="ECO:0000259" key="3">
    <source>
        <dbReference type="Pfam" id="PF12068"/>
    </source>
</evidence>
<feature type="region of interest" description="Disordered" evidence="2">
    <location>
        <begin position="217"/>
        <end position="254"/>
    </location>
</feature>
<feature type="compositionally biased region" description="Basic and acidic residues" evidence="2">
    <location>
        <begin position="304"/>
        <end position="318"/>
    </location>
</feature>
<organism evidence="4 5">
    <name type="scientific">Kingdonia uniflora</name>
    <dbReference type="NCBI Taxonomy" id="39325"/>
    <lineage>
        <taxon>Eukaryota</taxon>
        <taxon>Viridiplantae</taxon>
        <taxon>Streptophyta</taxon>
        <taxon>Embryophyta</taxon>
        <taxon>Tracheophyta</taxon>
        <taxon>Spermatophyta</taxon>
        <taxon>Magnoliopsida</taxon>
        <taxon>Ranunculales</taxon>
        <taxon>Circaeasteraceae</taxon>
        <taxon>Kingdonia</taxon>
    </lineage>
</organism>
<sequence length="333" mass="36957">MQEPELHDLSDDADYAASQQQQQGGRGISRTDSGKRSMGSEADGAEVVYMKDNVTIHPTQYASERISGRLRLIKHGSSLFMTWIPYKAIPASTGYAGHGSNAKLTERGCFTAYDRTLYTIRAVPFSDVRSIRRHTPTLGWQYVIVVLSSGLAFPPLYFYNGGVREFLGTLKQHVFLARSADDANVFILNDLQDPLQRSLSSLELPMAVSVANSPSISSVVHSAPSNEETVERSEDGSSSNSQYHGRSKQKVHDPARDLSIQVLEKFSLVTRFARETTSHLFRDNSDSFSSNGKKSQMQSLLPSDFHETEPRQNDRESVPDEIPVTSDPPEVNL</sequence>
<dbReference type="Gene3D" id="2.30.29.230">
    <property type="match status" value="1"/>
</dbReference>
<dbReference type="EMBL" id="JACGCM010001237">
    <property type="protein sequence ID" value="KAF6158220.1"/>
    <property type="molecule type" value="Genomic_DNA"/>
</dbReference>
<feature type="domain" description="Small G protein signalling modulator 1/2 Rab-binding" evidence="3">
    <location>
        <begin position="47"/>
        <end position="203"/>
    </location>
</feature>